<dbReference type="PROSITE" id="PS50883">
    <property type="entry name" value="EAL"/>
    <property type="match status" value="1"/>
</dbReference>
<dbReference type="PANTHER" id="PTHR44757:SF2">
    <property type="entry name" value="BIOFILM ARCHITECTURE MAINTENANCE PROTEIN MBAA"/>
    <property type="match status" value="1"/>
</dbReference>
<dbReference type="InterPro" id="IPR000700">
    <property type="entry name" value="PAS-assoc_C"/>
</dbReference>
<dbReference type="InterPro" id="IPR043128">
    <property type="entry name" value="Rev_trsase/Diguanyl_cyclase"/>
</dbReference>
<dbReference type="SMART" id="SM00052">
    <property type="entry name" value="EAL"/>
    <property type="match status" value="1"/>
</dbReference>
<evidence type="ECO:0000313" key="5">
    <source>
        <dbReference type="EMBL" id="MCR6487321.1"/>
    </source>
</evidence>
<evidence type="ECO:0000259" key="4">
    <source>
        <dbReference type="PROSITE" id="PS50887"/>
    </source>
</evidence>
<dbReference type="SMART" id="SM00267">
    <property type="entry name" value="GGDEF"/>
    <property type="match status" value="1"/>
</dbReference>
<gene>
    <name evidence="5" type="ORF">M8542_31280</name>
</gene>
<dbReference type="InterPro" id="IPR000014">
    <property type="entry name" value="PAS"/>
</dbReference>
<dbReference type="EMBL" id="JAMXQV010000018">
    <property type="protein sequence ID" value="MCR6487321.1"/>
    <property type="molecule type" value="Genomic_DNA"/>
</dbReference>
<dbReference type="CDD" id="cd01948">
    <property type="entry name" value="EAL"/>
    <property type="match status" value="1"/>
</dbReference>
<dbReference type="InterPro" id="IPR035965">
    <property type="entry name" value="PAS-like_dom_sf"/>
</dbReference>
<organism evidence="5 6">
    <name type="scientific">Amycolatopsis iheyensis</name>
    <dbReference type="NCBI Taxonomy" id="2945988"/>
    <lineage>
        <taxon>Bacteria</taxon>
        <taxon>Bacillati</taxon>
        <taxon>Actinomycetota</taxon>
        <taxon>Actinomycetes</taxon>
        <taxon>Pseudonocardiales</taxon>
        <taxon>Pseudonocardiaceae</taxon>
        <taxon>Amycolatopsis</taxon>
    </lineage>
</organism>
<feature type="domain" description="EAL" evidence="3">
    <location>
        <begin position="455"/>
        <end position="698"/>
    </location>
</feature>
<keyword evidence="6" id="KW-1185">Reference proteome</keyword>
<dbReference type="InterPro" id="IPR000160">
    <property type="entry name" value="GGDEF_dom"/>
</dbReference>
<dbReference type="InterPro" id="IPR052155">
    <property type="entry name" value="Biofilm_reg_signaling"/>
</dbReference>
<dbReference type="SUPFAM" id="SSF141868">
    <property type="entry name" value="EAL domain-like"/>
    <property type="match status" value="1"/>
</dbReference>
<proteinExistence type="predicted"/>
<dbReference type="InterPro" id="IPR035919">
    <property type="entry name" value="EAL_sf"/>
</dbReference>
<evidence type="ECO:0000259" key="2">
    <source>
        <dbReference type="PROSITE" id="PS50113"/>
    </source>
</evidence>
<dbReference type="InterPro" id="IPR013767">
    <property type="entry name" value="PAS_fold"/>
</dbReference>
<dbReference type="CDD" id="cd00130">
    <property type="entry name" value="PAS"/>
    <property type="match status" value="1"/>
</dbReference>
<dbReference type="PROSITE" id="PS50112">
    <property type="entry name" value="PAS"/>
    <property type="match status" value="1"/>
</dbReference>
<dbReference type="Proteomes" id="UP001144096">
    <property type="component" value="Unassembled WGS sequence"/>
</dbReference>
<dbReference type="NCBIfam" id="TIGR00229">
    <property type="entry name" value="sensory_box"/>
    <property type="match status" value="1"/>
</dbReference>
<dbReference type="Gene3D" id="3.30.450.20">
    <property type="entry name" value="PAS domain"/>
    <property type="match status" value="1"/>
</dbReference>
<dbReference type="GO" id="GO:0006355">
    <property type="term" value="P:regulation of DNA-templated transcription"/>
    <property type="evidence" value="ECO:0007669"/>
    <property type="project" value="InterPro"/>
</dbReference>
<feature type="domain" description="GGDEF" evidence="4">
    <location>
        <begin position="312"/>
        <end position="446"/>
    </location>
</feature>
<dbReference type="PROSITE" id="PS50887">
    <property type="entry name" value="GGDEF"/>
    <property type="match status" value="1"/>
</dbReference>
<dbReference type="Pfam" id="PF00990">
    <property type="entry name" value="GGDEF"/>
    <property type="match status" value="1"/>
</dbReference>
<dbReference type="Pfam" id="PF00563">
    <property type="entry name" value="EAL"/>
    <property type="match status" value="1"/>
</dbReference>
<dbReference type="NCBIfam" id="TIGR00254">
    <property type="entry name" value="GGDEF"/>
    <property type="match status" value="1"/>
</dbReference>
<dbReference type="Pfam" id="PF00989">
    <property type="entry name" value="PAS"/>
    <property type="match status" value="1"/>
</dbReference>
<reference evidence="5" key="1">
    <citation type="submission" date="2022-06" db="EMBL/GenBank/DDBJ databases">
        <title>Amycolatopsis iheyaensis sp. nov., a new species of the genus Amycolatopsis isolated from soil in Iheya island, Japan.</title>
        <authorList>
            <person name="Ngamcharungchit C."/>
            <person name="Kanto H."/>
            <person name="Take A."/>
            <person name="Intra B."/>
            <person name="Matsumoto A."/>
            <person name="Panbangred W."/>
            <person name="Inahashi Y."/>
        </authorList>
    </citation>
    <scope>NUCLEOTIDE SEQUENCE</scope>
    <source>
        <strain evidence="5">OK19-0408</strain>
    </source>
</reference>
<dbReference type="AlphaFoldDB" id="A0A9X2NEJ3"/>
<dbReference type="Gene3D" id="3.30.70.270">
    <property type="match status" value="1"/>
</dbReference>
<dbReference type="CDD" id="cd01949">
    <property type="entry name" value="GGDEF"/>
    <property type="match status" value="1"/>
</dbReference>
<dbReference type="PROSITE" id="PS50113">
    <property type="entry name" value="PAC"/>
    <property type="match status" value="1"/>
</dbReference>
<feature type="domain" description="PAC" evidence="2">
    <location>
        <begin position="229"/>
        <end position="281"/>
    </location>
</feature>
<comment type="caution">
    <text evidence="5">The sequence shown here is derived from an EMBL/GenBank/DDBJ whole genome shotgun (WGS) entry which is preliminary data.</text>
</comment>
<dbReference type="Gene3D" id="3.20.20.450">
    <property type="entry name" value="EAL domain"/>
    <property type="match status" value="1"/>
</dbReference>
<accession>A0A9X2NEJ3</accession>
<dbReference type="SUPFAM" id="SSF55785">
    <property type="entry name" value="PYP-like sensor domain (PAS domain)"/>
    <property type="match status" value="1"/>
</dbReference>
<dbReference type="InterPro" id="IPR029787">
    <property type="entry name" value="Nucleotide_cyclase"/>
</dbReference>
<evidence type="ECO:0000313" key="6">
    <source>
        <dbReference type="Proteomes" id="UP001144096"/>
    </source>
</evidence>
<dbReference type="PANTHER" id="PTHR44757">
    <property type="entry name" value="DIGUANYLATE CYCLASE DGCP"/>
    <property type="match status" value="1"/>
</dbReference>
<dbReference type="SMART" id="SM00091">
    <property type="entry name" value="PAS"/>
    <property type="match status" value="1"/>
</dbReference>
<protein>
    <submittedName>
        <fullName evidence="5">EAL domain-containing protein</fullName>
    </submittedName>
</protein>
<dbReference type="RefSeq" id="WP_257923878.1">
    <property type="nucleotide sequence ID" value="NZ_JAMXQV010000018.1"/>
</dbReference>
<dbReference type="InterPro" id="IPR001633">
    <property type="entry name" value="EAL_dom"/>
</dbReference>
<evidence type="ECO:0000259" key="3">
    <source>
        <dbReference type="PROSITE" id="PS50883"/>
    </source>
</evidence>
<evidence type="ECO:0000259" key="1">
    <source>
        <dbReference type="PROSITE" id="PS50112"/>
    </source>
</evidence>
<feature type="domain" description="PAS" evidence="1">
    <location>
        <begin position="155"/>
        <end position="225"/>
    </location>
</feature>
<name>A0A9X2NEJ3_9PSEU</name>
<sequence>MPMIEKQQATADPERGRTVLARKWSYLLSGVTVVSLSRELLDEELRDMLDTLIESLRGTSADTLPAERIGARLVALGYVGEPGLRCTLDVLGKGLPALAELRPADRLTERIVVTLGALSCGFLLAHERSVLDQQEIMHLSLLKAVRDAQWHLKESEARFDEVVTSSASGIALVALDGRILRANAALAEMLGHPSGELAGTVLDDLVHPDTVEVFREAMKSLVDDGRERIRQSQRLLRKDGDVARISLTASLLRDAEAKPAHFVVVVEDGTELMLLQGELSRQALHDVLTGLPNRQYFGTHLEAALRRADPAYGVTLFHVDLDAFGMVCNSLGRRVGEQVLVHFAQRLKSVMARERAMIARFHADEFGILVENTATTPDIDSTVRAINDELAEPFFVEGHGLALSASAGVVHRPAKGIDPAELLRAADQTLRRAKVRRRGQWKMFDATADVEDRRTQALAVGMAGAWENGELSVRYRPVARLGDGGVAGIEARLHWARPAELALAHENCAELAEATGLVLPLGDWLLRAASRQAGWWRHPVVVALTGHQVADDALGTRVTRLLADTGLPPARLVLGVPVGALGVAGVLENITALADLGVRVMLEEFGLGPDDLRAVEDLPVDIVRVDRRLAEWQAWSASTFLGALVPLVRQVGATLVVDGIHTGEQAGWWRAAGAELATGDYFGVASPPEEFTARLAGA</sequence>
<dbReference type="SUPFAM" id="SSF55073">
    <property type="entry name" value="Nucleotide cyclase"/>
    <property type="match status" value="1"/>
</dbReference>